<evidence type="ECO:0000256" key="1">
    <source>
        <dbReference type="ARBA" id="ARBA00004123"/>
    </source>
</evidence>
<keyword evidence="5 7" id="KW-0234">DNA repair</keyword>
<dbReference type="EMBL" id="ML004986">
    <property type="protein sequence ID" value="RKP21116.1"/>
    <property type="molecule type" value="Genomic_DNA"/>
</dbReference>
<protein>
    <recommendedName>
        <fullName evidence="7">Non-structural maintenance of chromosomes element 4</fullName>
    </recommendedName>
</protein>
<reference evidence="10 12" key="1">
    <citation type="journal article" date="2013" name="Curr. Biol.">
        <title>Shared signatures of parasitism and phylogenomics unite Cryptomycota and microsporidia.</title>
        <authorList>
            <person name="James T.Y."/>
            <person name="Pelin A."/>
            <person name="Bonen L."/>
            <person name="Ahrendt S."/>
            <person name="Sain D."/>
            <person name="Corradi N."/>
            <person name="Stajich J.E."/>
        </authorList>
    </citation>
    <scope>NUCLEOTIDE SEQUENCE [LARGE SCALE GENOMIC DNA]</scope>
    <source>
        <strain evidence="10">CSF55</strain>
        <strain evidence="10">CSF55</strain>
    </source>
</reference>
<keyword evidence="3 7" id="KW-0227">DNA damage</keyword>
<gene>
    <name evidence="10" type="ORF">O9G_000182</name>
    <name evidence="11" type="ORF">ROZALSC1DRAFT_27448</name>
</gene>
<comment type="similarity">
    <text evidence="2 7">Belongs to the NSE4 family.</text>
</comment>
<keyword evidence="12" id="KW-1185">Reference proteome</keyword>
<dbReference type="EMBL" id="KE561209">
    <property type="protein sequence ID" value="EPZ31703.1"/>
    <property type="molecule type" value="Genomic_DNA"/>
</dbReference>
<evidence type="ECO:0000256" key="3">
    <source>
        <dbReference type="ARBA" id="ARBA00022763"/>
    </source>
</evidence>
<comment type="subcellular location">
    <subcellularLocation>
        <location evidence="1 7">Nucleus</location>
    </subcellularLocation>
</comment>
<dbReference type="STRING" id="988480.A0A075AT65"/>
<dbReference type="InterPro" id="IPR014854">
    <property type="entry name" value="Nse4_C"/>
</dbReference>
<keyword evidence="4 7" id="KW-0233">DNA recombination</keyword>
<dbReference type="GO" id="GO:0006310">
    <property type="term" value="P:DNA recombination"/>
    <property type="evidence" value="ECO:0007669"/>
    <property type="project" value="UniProtKB-UniRule"/>
</dbReference>
<dbReference type="GO" id="GO:0006281">
    <property type="term" value="P:DNA repair"/>
    <property type="evidence" value="ECO:0007669"/>
    <property type="project" value="UniProtKB-UniRule"/>
</dbReference>
<evidence type="ECO:0000256" key="4">
    <source>
        <dbReference type="ARBA" id="ARBA00023172"/>
    </source>
</evidence>
<evidence type="ECO:0000256" key="2">
    <source>
        <dbReference type="ARBA" id="ARBA00008997"/>
    </source>
</evidence>
<evidence type="ECO:0000256" key="6">
    <source>
        <dbReference type="ARBA" id="ARBA00023242"/>
    </source>
</evidence>
<dbReference type="PANTHER" id="PTHR16140:SF0">
    <property type="entry name" value="NON-STRUCTURAL MAINTENANCE OF CHROMOSOMES ELEMENT 4"/>
    <property type="match status" value="1"/>
</dbReference>
<dbReference type="AlphaFoldDB" id="A0A075AT65"/>
<dbReference type="OMA" id="GLNWMED"/>
<dbReference type="InterPro" id="IPR027786">
    <property type="entry name" value="Nse4/EID"/>
</dbReference>
<evidence type="ECO:0000256" key="7">
    <source>
        <dbReference type="RuleBase" id="RU365071"/>
    </source>
</evidence>
<evidence type="ECO:0000313" key="13">
    <source>
        <dbReference type="Proteomes" id="UP000281549"/>
    </source>
</evidence>
<organism evidence="10 12">
    <name type="scientific">Rozella allomycis (strain CSF55)</name>
    <dbReference type="NCBI Taxonomy" id="988480"/>
    <lineage>
        <taxon>Eukaryota</taxon>
        <taxon>Fungi</taxon>
        <taxon>Fungi incertae sedis</taxon>
        <taxon>Cryptomycota</taxon>
        <taxon>Cryptomycota incertae sedis</taxon>
        <taxon>Rozella</taxon>
    </lineage>
</organism>
<evidence type="ECO:0000256" key="5">
    <source>
        <dbReference type="ARBA" id="ARBA00023204"/>
    </source>
</evidence>
<keyword evidence="6 7" id="KW-0539">Nucleus</keyword>
<feature type="compositionally biased region" description="Polar residues" evidence="8">
    <location>
        <begin position="18"/>
        <end position="28"/>
    </location>
</feature>
<dbReference type="GO" id="GO:0005634">
    <property type="term" value="C:nucleus"/>
    <property type="evidence" value="ECO:0007669"/>
    <property type="project" value="UniProtKB-SubCell"/>
</dbReference>
<dbReference type="OrthoDB" id="361242at2759"/>
<dbReference type="PANTHER" id="PTHR16140">
    <property type="entry name" value="NON-STRUCTURAL MAINTENANCE OF CHROMOSOMES ELEMENT 4"/>
    <property type="match status" value="1"/>
</dbReference>
<reference evidence="13" key="2">
    <citation type="journal article" date="2018" name="Nat. Microbiol.">
        <title>Leveraging single-cell genomics to expand the fungal tree of life.</title>
        <authorList>
            <person name="Ahrendt S.R."/>
            <person name="Quandt C.A."/>
            <person name="Ciobanu D."/>
            <person name="Clum A."/>
            <person name="Salamov A."/>
            <person name="Andreopoulos B."/>
            <person name="Cheng J.F."/>
            <person name="Woyke T."/>
            <person name="Pelin A."/>
            <person name="Henrissat B."/>
            <person name="Reynolds N.K."/>
            <person name="Benny G.L."/>
            <person name="Smith M.E."/>
            <person name="James T.Y."/>
            <person name="Grigoriev I.V."/>
        </authorList>
    </citation>
    <scope>NUCLEOTIDE SEQUENCE [LARGE SCALE GENOMIC DNA]</scope>
    <source>
        <strain evidence="13">CSF55</strain>
    </source>
</reference>
<dbReference type="Proteomes" id="UP000281549">
    <property type="component" value="Unassembled WGS sequence"/>
</dbReference>
<feature type="domain" description="Non-structural maintenance of chromosome element 4 C-terminal" evidence="9">
    <location>
        <begin position="207"/>
        <end position="282"/>
    </location>
</feature>
<comment type="subunit">
    <text evidence="7">Component of the SMC5-SMC6 complex.</text>
</comment>
<dbReference type="HOGENOM" id="CLU_041037_3_1_1"/>
<dbReference type="Proteomes" id="UP000030755">
    <property type="component" value="Unassembled WGS sequence"/>
</dbReference>
<reference evidence="11" key="3">
    <citation type="submission" date="2018-08" db="EMBL/GenBank/DDBJ databases">
        <title>Leveraging single-cell genomics to expand the Fungal Tree of Life.</title>
        <authorList>
            <consortium name="DOE Joint Genome Institute"/>
            <person name="Ahrendt S.R."/>
            <person name="Quandt C.A."/>
            <person name="Ciobanu D."/>
            <person name="Clum A."/>
            <person name="Salamov A."/>
            <person name="Andreopoulos B."/>
            <person name="Cheng J.-F."/>
            <person name="Woyke T."/>
            <person name="Pelin A."/>
            <person name="Henrissat B."/>
            <person name="Reynolds N."/>
            <person name="Benny G.L."/>
            <person name="Smith M.E."/>
            <person name="James T.Y."/>
            <person name="Grigoriev I.V."/>
        </authorList>
    </citation>
    <scope>NUCLEOTIDE SEQUENCE</scope>
    <source>
        <strain evidence="11">CSF55</strain>
    </source>
</reference>
<feature type="region of interest" description="Disordered" evidence="8">
    <location>
        <begin position="1"/>
        <end position="28"/>
    </location>
</feature>
<sequence>MQQMEEEENYSERERNNILNSQTKKQKIQETQLYDPNQSIGVKRFVRNQYRNMAKILEENKAEALKADSNLLSEVVERANQLSQHIRGTSEAVLDARLLMISADLSAEKVSKLQLGRHPLDLGTFRDQVKNLFSRQPELRPHGRIDWRAVGAMALNATCGVFTFNSLLGSFEIEKKEKRKIERKRNNNELKAEVERPRELSREDVLFLIDPNSFGRSVELLFFFSFLVKEKRVTLKEENKELMVYINEQNLEELEEQNNRQFVFGFTFDIWKAAIKKYNIEYSHVDKMLQSAKGK</sequence>
<proteinExistence type="inferred from homology"/>
<evidence type="ECO:0000259" key="9">
    <source>
        <dbReference type="Pfam" id="PF08743"/>
    </source>
</evidence>
<dbReference type="GO" id="GO:0030915">
    <property type="term" value="C:Smc5-Smc6 complex"/>
    <property type="evidence" value="ECO:0007669"/>
    <property type="project" value="UniProtKB-UniRule"/>
</dbReference>
<evidence type="ECO:0000313" key="11">
    <source>
        <dbReference type="EMBL" id="RKP21116.1"/>
    </source>
</evidence>
<evidence type="ECO:0000313" key="10">
    <source>
        <dbReference type="EMBL" id="EPZ31703.1"/>
    </source>
</evidence>
<comment type="function">
    <text evidence="7">Component of the SMC5-SMC6 complex, that promotes sister chromatid alignment after DNA damage and facilitates double-stranded DNA breaks (DSBs) repair via homologous recombination between sister chromatids.</text>
</comment>
<dbReference type="Pfam" id="PF08743">
    <property type="entry name" value="Nse4_C"/>
    <property type="match status" value="1"/>
</dbReference>
<evidence type="ECO:0000313" key="12">
    <source>
        <dbReference type="Proteomes" id="UP000030755"/>
    </source>
</evidence>
<accession>A0A075AT65</accession>
<name>A0A075AT65_ROZAC</name>
<evidence type="ECO:0000256" key="8">
    <source>
        <dbReference type="SAM" id="MobiDB-lite"/>
    </source>
</evidence>